<dbReference type="AlphaFoldDB" id="A0A9N9ZJU8"/>
<organism evidence="1 2">
    <name type="scientific">Clonostachys solani</name>
    <dbReference type="NCBI Taxonomy" id="160281"/>
    <lineage>
        <taxon>Eukaryota</taxon>
        <taxon>Fungi</taxon>
        <taxon>Dikarya</taxon>
        <taxon>Ascomycota</taxon>
        <taxon>Pezizomycotina</taxon>
        <taxon>Sordariomycetes</taxon>
        <taxon>Hypocreomycetidae</taxon>
        <taxon>Hypocreales</taxon>
        <taxon>Bionectriaceae</taxon>
        <taxon>Clonostachys</taxon>
    </lineage>
</organism>
<comment type="caution">
    <text evidence="1">The sequence shown here is derived from an EMBL/GenBank/DDBJ whole genome shotgun (WGS) entry which is preliminary data.</text>
</comment>
<sequence length="267" mass="30070">MLFLESVGKFGMKWNSLYFAKTPLFTRKNSLNNGLKLLVTPLSHALCSKMFTSTVILTGVSINTMRVNPALDVGSCLRQHLDSRKSSAINGLHANLKYRYYGASPRIKDKYCIQNKTSYSSHYKHGLSPLPLFFTSQTMYEEAMTFPNANNRVIVLPNFDPSRAIFSGGDVALSLPPRTAVECRYFDRGEDCWLVYMKYDTTKLFLSRIRTTVPKLLREVEIVFPLISHSSSLSELDSATKNDEGLLNIWPLVCGVQAFHSLSTYGP</sequence>
<dbReference type="Proteomes" id="UP000775872">
    <property type="component" value="Unassembled WGS sequence"/>
</dbReference>
<evidence type="ECO:0000313" key="2">
    <source>
        <dbReference type="Proteomes" id="UP000775872"/>
    </source>
</evidence>
<proteinExistence type="predicted"/>
<dbReference type="OrthoDB" id="2099276at2759"/>
<accession>A0A9N9ZJU8</accession>
<gene>
    <name evidence="1" type="ORF">CSOL1703_00018124</name>
</gene>
<dbReference type="EMBL" id="CABFOC020000065">
    <property type="protein sequence ID" value="CAH0056883.1"/>
    <property type="molecule type" value="Genomic_DNA"/>
</dbReference>
<keyword evidence="2" id="KW-1185">Reference proteome</keyword>
<protein>
    <submittedName>
        <fullName evidence="1">Uncharacterized protein</fullName>
    </submittedName>
</protein>
<name>A0A9N9ZJU8_9HYPO</name>
<reference evidence="2" key="1">
    <citation type="submission" date="2019-06" db="EMBL/GenBank/DDBJ databases">
        <authorList>
            <person name="Broberg M."/>
        </authorList>
    </citation>
    <scope>NUCLEOTIDE SEQUENCE [LARGE SCALE GENOMIC DNA]</scope>
</reference>
<evidence type="ECO:0000313" key="1">
    <source>
        <dbReference type="EMBL" id="CAH0056883.1"/>
    </source>
</evidence>
<reference evidence="1 2" key="2">
    <citation type="submission" date="2021-10" db="EMBL/GenBank/DDBJ databases">
        <authorList>
            <person name="Piombo E."/>
        </authorList>
    </citation>
    <scope>NUCLEOTIDE SEQUENCE [LARGE SCALE GENOMIC DNA]</scope>
</reference>